<evidence type="ECO:0000256" key="1">
    <source>
        <dbReference type="SAM" id="MobiDB-lite"/>
    </source>
</evidence>
<name>A0A655J888_MYCTX</name>
<feature type="region of interest" description="Disordered" evidence="1">
    <location>
        <begin position="216"/>
        <end position="240"/>
    </location>
</feature>
<organism evidence="2 3">
    <name type="scientific">Mycobacterium tuberculosis</name>
    <dbReference type="NCBI Taxonomy" id="1773"/>
    <lineage>
        <taxon>Bacteria</taxon>
        <taxon>Bacillati</taxon>
        <taxon>Actinomycetota</taxon>
        <taxon>Actinomycetes</taxon>
        <taxon>Mycobacteriales</taxon>
        <taxon>Mycobacteriaceae</taxon>
        <taxon>Mycobacterium</taxon>
        <taxon>Mycobacterium tuberculosis complex</taxon>
    </lineage>
</organism>
<sequence length="240" mass="25043">MTAVCFKPYGANASKNLRIDAGDTGSLPLRMPLTLLRSSGGSSSRGTPRTAACSNAKFGAAEKVPPVSPGLRASSRIQRPGRRTNAAGVIKVKLWPSTDASSTVIRPMSWKNGSQLTPRSPSCPSRALSTCTTLVGRFRWVICTPLGMRVEPDVYCKYATVSSLASGCCQVAATSVGTASTAMTRGRSLADRARMNLRTPSAESVVVRIVDGAQSSSTACNRPTCPGSAGSNNGTAMRPE</sequence>
<reference evidence="2 3" key="1">
    <citation type="submission" date="2015-03" db="EMBL/GenBank/DDBJ databases">
        <authorList>
            <consortium name="Pathogen Informatics"/>
        </authorList>
    </citation>
    <scope>NUCLEOTIDE SEQUENCE [LARGE SCALE GENOMIC DNA]</scope>
    <source>
        <strain evidence="2 3">M09401471</strain>
    </source>
</reference>
<dbReference type="AlphaFoldDB" id="A0A655J888"/>
<protein>
    <submittedName>
        <fullName evidence="2">Uncharacterized protein</fullName>
    </submittedName>
</protein>
<gene>
    <name evidence="2" type="ORF">ERS007720_02860</name>
</gene>
<dbReference type="EMBL" id="CSAJ01000403">
    <property type="protein sequence ID" value="COW56326.1"/>
    <property type="molecule type" value="Genomic_DNA"/>
</dbReference>
<proteinExistence type="predicted"/>
<dbReference type="Proteomes" id="UP000044938">
    <property type="component" value="Unassembled WGS sequence"/>
</dbReference>
<feature type="compositionally biased region" description="Polar residues" evidence="1">
    <location>
        <begin position="229"/>
        <end position="240"/>
    </location>
</feature>
<evidence type="ECO:0000313" key="3">
    <source>
        <dbReference type="Proteomes" id="UP000044938"/>
    </source>
</evidence>
<accession>A0A655J888</accession>
<evidence type="ECO:0000313" key="2">
    <source>
        <dbReference type="EMBL" id="COW56326.1"/>
    </source>
</evidence>